<name>A0ABV9XIQ6_9ACTN</name>
<reference evidence="2" key="1">
    <citation type="journal article" date="2019" name="Int. J. Syst. Evol. Microbiol.">
        <title>The Global Catalogue of Microorganisms (GCM) 10K type strain sequencing project: providing services to taxonomists for standard genome sequencing and annotation.</title>
        <authorList>
            <consortium name="The Broad Institute Genomics Platform"/>
            <consortium name="The Broad Institute Genome Sequencing Center for Infectious Disease"/>
            <person name="Wu L."/>
            <person name="Ma J."/>
        </authorList>
    </citation>
    <scope>NUCLEOTIDE SEQUENCE [LARGE SCALE GENOMIC DNA]</scope>
    <source>
        <strain evidence="2">CGMCC 4.1648</strain>
    </source>
</reference>
<dbReference type="Gene3D" id="3.30.530.20">
    <property type="match status" value="1"/>
</dbReference>
<proteinExistence type="predicted"/>
<accession>A0ABV9XIQ6</accession>
<protein>
    <submittedName>
        <fullName evidence="1">SRPBCC family protein</fullName>
    </submittedName>
</protein>
<evidence type="ECO:0000313" key="1">
    <source>
        <dbReference type="EMBL" id="MFC5025261.1"/>
    </source>
</evidence>
<dbReference type="EMBL" id="JBHSJD010000020">
    <property type="protein sequence ID" value="MFC5025261.1"/>
    <property type="molecule type" value="Genomic_DNA"/>
</dbReference>
<dbReference type="Proteomes" id="UP001595829">
    <property type="component" value="Unassembled WGS sequence"/>
</dbReference>
<dbReference type="CDD" id="cd07821">
    <property type="entry name" value="PYR_PYL_RCAR_like"/>
    <property type="match status" value="1"/>
</dbReference>
<keyword evidence="2" id="KW-1185">Reference proteome</keyword>
<comment type="caution">
    <text evidence="1">The sequence shown here is derived from an EMBL/GenBank/DDBJ whole genome shotgun (WGS) entry which is preliminary data.</text>
</comment>
<organism evidence="1 2">
    <name type="scientific">Streptomyces coeruleoprunus</name>
    <dbReference type="NCBI Taxonomy" id="285563"/>
    <lineage>
        <taxon>Bacteria</taxon>
        <taxon>Bacillati</taxon>
        <taxon>Actinomycetota</taxon>
        <taxon>Actinomycetes</taxon>
        <taxon>Kitasatosporales</taxon>
        <taxon>Streptomycetaceae</taxon>
        <taxon>Streptomyces</taxon>
    </lineage>
</organism>
<dbReference type="Pfam" id="PF10604">
    <property type="entry name" value="Polyketide_cyc2"/>
    <property type="match status" value="1"/>
</dbReference>
<dbReference type="InterPro" id="IPR019587">
    <property type="entry name" value="Polyketide_cyclase/dehydratase"/>
</dbReference>
<dbReference type="SUPFAM" id="SSF55961">
    <property type="entry name" value="Bet v1-like"/>
    <property type="match status" value="1"/>
</dbReference>
<evidence type="ECO:0000313" key="2">
    <source>
        <dbReference type="Proteomes" id="UP001595829"/>
    </source>
</evidence>
<sequence length="162" mass="17111">MAHRLRPVDPGFLASAPVRLVFATEVAAPPGAVYRAIAEETADTPSWFAAVAAATPLDGGAAREVRLRGGVVFRERILVADPGRCYTYRVEETNAPGVAALLEEWALSPAGDGAGTRVGWTMAADGAAALRWTLRLARPGVGRSFRDAMRALERRLTASPAA</sequence>
<dbReference type="InterPro" id="IPR023393">
    <property type="entry name" value="START-like_dom_sf"/>
</dbReference>
<gene>
    <name evidence="1" type="ORF">ACFPM3_24355</name>
</gene>
<dbReference type="RefSeq" id="WP_345692984.1">
    <property type="nucleotide sequence ID" value="NZ_BAABIT010000001.1"/>
</dbReference>